<name>A0A382NHU7_9ZZZZ</name>
<keyword evidence="3" id="KW-0808">Transferase</keyword>
<dbReference type="AlphaFoldDB" id="A0A382NHU7"/>
<dbReference type="Gene3D" id="3.40.1280.10">
    <property type="match status" value="1"/>
</dbReference>
<organism evidence="6">
    <name type="scientific">marine metagenome</name>
    <dbReference type="NCBI Taxonomy" id="408172"/>
    <lineage>
        <taxon>unclassified sequences</taxon>
        <taxon>metagenomes</taxon>
        <taxon>ecological metagenomes</taxon>
    </lineage>
</organism>
<comment type="similarity">
    <text evidence="1">Belongs to the class IV-like SAM-binding methyltransferase superfamily. RNA methyltransferase TrmH family.</text>
</comment>
<keyword evidence="4" id="KW-0949">S-adenosyl-L-methionine</keyword>
<dbReference type="PANTHER" id="PTHR42786">
    <property type="entry name" value="TRNA/RRNA METHYLTRANSFERASE"/>
    <property type="match status" value="1"/>
</dbReference>
<dbReference type="PANTHER" id="PTHR42786:SF2">
    <property type="entry name" value="TRNA (CYTIDINE_URIDINE-2'-O-)-METHYLTRANSFERASE TRMJ"/>
    <property type="match status" value="1"/>
</dbReference>
<sequence>MTLDSVRVILVRPTHPGNIGAAARAMANMGLENLYLVGPRTFPSPEALARAAGAEWLLSTARVCETLDEAVAECGLVIGSSARHRTVRWPVLEPESAMALAYRASQKGNVALVFGQEASGLTNEELERCQVHVRIPVNPAFPSVNLAAAVIVLAYELKKAEAQCGGCDITLAATDSAEADAESFATAENVQRFFVHLETVLREIGFLKSPSEKLLRKVKRIFSRTPLLEDDINILRGVLSAVQGHKAQPRGKSRIR</sequence>
<dbReference type="InterPro" id="IPR004384">
    <property type="entry name" value="RNA_MeTrfase_TrmJ/LasT"/>
</dbReference>
<dbReference type="InterPro" id="IPR029026">
    <property type="entry name" value="tRNA_m1G_MTases_N"/>
</dbReference>
<gene>
    <name evidence="6" type="ORF">METZ01_LOCUS312691</name>
</gene>
<proteinExistence type="inferred from homology"/>
<evidence type="ECO:0000256" key="1">
    <source>
        <dbReference type="ARBA" id="ARBA00007228"/>
    </source>
</evidence>
<evidence type="ECO:0000256" key="4">
    <source>
        <dbReference type="ARBA" id="ARBA00022691"/>
    </source>
</evidence>
<evidence type="ECO:0000313" key="6">
    <source>
        <dbReference type="EMBL" id="SVC59837.1"/>
    </source>
</evidence>
<evidence type="ECO:0000256" key="3">
    <source>
        <dbReference type="ARBA" id="ARBA00022679"/>
    </source>
</evidence>
<accession>A0A382NHU7</accession>
<dbReference type="FunFam" id="3.40.1280.10:FF:000006">
    <property type="entry name" value="Uncharacterized tRNA/rRNA methyltransferase HI_0380"/>
    <property type="match status" value="1"/>
</dbReference>
<feature type="domain" description="tRNA/rRNA methyltransferase SpoU type" evidence="5">
    <location>
        <begin position="6"/>
        <end position="155"/>
    </location>
</feature>
<dbReference type="InterPro" id="IPR029028">
    <property type="entry name" value="Alpha/beta_knot_MTases"/>
</dbReference>
<dbReference type="NCBIfam" id="TIGR00050">
    <property type="entry name" value="rRNA_methyl_1"/>
    <property type="match status" value="1"/>
</dbReference>
<dbReference type="SUPFAM" id="SSF75217">
    <property type="entry name" value="alpha/beta knot"/>
    <property type="match status" value="1"/>
</dbReference>
<dbReference type="CDD" id="cd18093">
    <property type="entry name" value="SpoU-like_TrmJ"/>
    <property type="match status" value="1"/>
</dbReference>
<dbReference type="GO" id="GO:0008173">
    <property type="term" value="F:RNA methyltransferase activity"/>
    <property type="evidence" value="ECO:0007669"/>
    <property type="project" value="InterPro"/>
</dbReference>
<dbReference type="GO" id="GO:0005829">
    <property type="term" value="C:cytosol"/>
    <property type="evidence" value="ECO:0007669"/>
    <property type="project" value="TreeGrafter"/>
</dbReference>
<reference evidence="6" key="1">
    <citation type="submission" date="2018-05" db="EMBL/GenBank/DDBJ databases">
        <authorList>
            <person name="Lanie J.A."/>
            <person name="Ng W.-L."/>
            <person name="Kazmierczak K.M."/>
            <person name="Andrzejewski T.M."/>
            <person name="Davidsen T.M."/>
            <person name="Wayne K.J."/>
            <person name="Tettelin H."/>
            <person name="Glass J.I."/>
            <person name="Rusch D."/>
            <person name="Podicherti R."/>
            <person name="Tsui H.-C.T."/>
            <person name="Winkler M.E."/>
        </authorList>
    </citation>
    <scope>NUCLEOTIDE SEQUENCE</scope>
</reference>
<evidence type="ECO:0000259" key="5">
    <source>
        <dbReference type="Pfam" id="PF00588"/>
    </source>
</evidence>
<dbReference type="GO" id="GO:0003723">
    <property type="term" value="F:RNA binding"/>
    <property type="evidence" value="ECO:0007669"/>
    <property type="project" value="InterPro"/>
</dbReference>
<dbReference type="InterPro" id="IPR001537">
    <property type="entry name" value="SpoU_MeTrfase"/>
</dbReference>
<dbReference type="GO" id="GO:0002128">
    <property type="term" value="P:tRNA nucleoside ribose methylation"/>
    <property type="evidence" value="ECO:0007669"/>
    <property type="project" value="TreeGrafter"/>
</dbReference>
<dbReference type="Gene3D" id="1.10.8.590">
    <property type="match status" value="1"/>
</dbReference>
<keyword evidence="2" id="KW-0489">Methyltransferase</keyword>
<dbReference type="PIRSF" id="PIRSF004808">
    <property type="entry name" value="LasT"/>
    <property type="match status" value="1"/>
</dbReference>
<dbReference type="Pfam" id="PF00588">
    <property type="entry name" value="SpoU_methylase"/>
    <property type="match status" value="1"/>
</dbReference>
<evidence type="ECO:0000256" key="2">
    <source>
        <dbReference type="ARBA" id="ARBA00022603"/>
    </source>
</evidence>
<dbReference type="EMBL" id="UINC01100072">
    <property type="protein sequence ID" value="SVC59837.1"/>
    <property type="molecule type" value="Genomic_DNA"/>
</dbReference>
<protein>
    <recommendedName>
        <fullName evidence="5">tRNA/rRNA methyltransferase SpoU type domain-containing protein</fullName>
    </recommendedName>
</protein>